<dbReference type="Proteomes" id="UP001582793">
    <property type="component" value="Unassembled WGS sequence"/>
</dbReference>
<accession>A0ABV5CJH4</accession>
<dbReference type="RefSeq" id="WP_375732975.1">
    <property type="nucleotide sequence ID" value="NZ_JBCGDC010000006.1"/>
</dbReference>
<reference evidence="1 2" key="1">
    <citation type="submission" date="2024-04" db="EMBL/GenBank/DDBJ databases">
        <title>Polymorphospora sp. isolated from Baiyangdian Lake in Xiong'an New Area.</title>
        <authorList>
            <person name="Zhang X."/>
            <person name="Liu J."/>
        </authorList>
    </citation>
    <scope>NUCLEOTIDE SEQUENCE [LARGE SCALE GENOMIC DNA]</scope>
    <source>
        <strain evidence="1 2">2-325</strain>
    </source>
</reference>
<sequence length="123" mass="12756">MRTSAAASSADVSSYANSTQAPVQYTRTTTTTSKVTISASISGGVGVVESEISYTNEQTVSLSEQISLAIPARTVLNLTVRYTQTPWTLSYSGLFGTSHGTAVSRVPVGLCISTITAPTPPPP</sequence>
<proteinExistence type="predicted"/>
<comment type="caution">
    <text evidence="1">The sequence shown here is derived from an EMBL/GenBank/DDBJ whole genome shotgun (WGS) entry which is preliminary data.</text>
</comment>
<evidence type="ECO:0000313" key="2">
    <source>
        <dbReference type="Proteomes" id="UP001582793"/>
    </source>
</evidence>
<evidence type="ECO:0000313" key="1">
    <source>
        <dbReference type="EMBL" id="MFB6392155.1"/>
    </source>
</evidence>
<protein>
    <submittedName>
        <fullName evidence="1">Uncharacterized protein</fullName>
    </submittedName>
</protein>
<gene>
    <name evidence="1" type="ORF">AAFH96_03420</name>
</gene>
<dbReference type="EMBL" id="JBCGDC010000006">
    <property type="protein sequence ID" value="MFB6392155.1"/>
    <property type="molecule type" value="Genomic_DNA"/>
</dbReference>
<keyword evidence="2" id="KW-1185">Reference proteome</keyword>
<name>A0ABV5CJH4_9ACTN</name>
<organism evidence="1 2">
    <name type="scientific">Polymorphospora lycopeni</name>
    <dbReference type="NCBI Taxonomy" id="3140240"/>
    <lineage>
        <taxon>Bacteria</taxon>
        <taxon>Bacillati</taxon>
        <taxon>Actinomycetota</taxon>
        <taxon>Actinomycetes</taxon>
        <taxon>Micromonosporales</taxon>
        <taxon>Micromonosporaceae</taxon>
        <taxon>Polymorphospora</taxon>
    </lineage>
</organism>